<protein>
    <submittedName>
        <fullName evidence="2">Uncharacterized protein</fullName>
    </submittedName>
</protein>
<evidence type="ECO:0000313" key="2">
    <source>
        <dbReference type="EMBL" id="OOS24177.1"/>
    </source>
</evidence>
<organism evidence="2 3">
    <name type="scientific">Moraxella pluranimalium</name>
    <dbReference type="NCBI Taxonomy" id="470453"/>
    <lineage>
        <taxon>Bacteria</taxon>
        <taxon>Pseudomonadati</taxon>
        <taxon>Pseudomonadota</taxon>
        <taxon>Gammaproteobacteria</taxon>
        <taxon>Moraxellales</taxon>
        <taxon>Moraxellaceae</taxon>
        <taxon>Moraxella</taxon>
    </lineage>
</organism>
<dbReference type="RefSeq" id="WP_078254034.1">
    <property type="nucleotide sequence ID" value="NZ_MUYU01000012.1"/>
</dbReference>
<keyword evidence="1" id="KW-1133">Transmembrane helix</keyword>
<feature type="transmembrane region" description="Helical" evidence="1">
    <location>
        <begin position="45"/>
        <end position="71"/>
    </location>
</feature>
<evidence type="ECO:0000313" key="3">
    <source>
        <dbReference type="Proteomes" id="UP000189800"/>
    </source>
</evidence>
<comment type="caution">
    <text evidence="2">The sequence shown here is derived from an EMBL/GenBank/DDBJ whole genome shotgun (WGS) entry which is preliminary data.</text>
</comment>
<sequence>MSHYISCPFCYNDQIPDGATVCRGCGATIKYDVPQPDPFQHILNVIGLALFIGFLASSLVALLALAMWLFFDEGWRAFFGFIASVIAAIVQLFIVRLIGRREKSLKTKTVFSRRE</sequence>
<dbReference type="AlphaFoldDB" id="A0A1T0CPA4"/>
<evidence type="ECO:0000256" key="1">
    <source>
        <dbReference type="SAM" id="Phobius"/>
    </source>
</evidence>
<dbReference type="EMBL" id="MUYU01000012">
    <property type="protein sequence ID" value="OOS24177.1"/>
    <property type="molecule type" value="Genomic_DNA"/>
</dbReference>
<gene>
    <name evidence="2" type="ORF">B0680_05180</name>
</gene>
<reference evidence="2 3" key="1">
    <citation type="submission" date="2017-02" db="EMBL/GenBank/DDBJ databases">
        <title>Draft genome sequence of Moraxella pluranimalium CCUG 54913T type strain.</title>
        <authorList>
            <person name="Salva-Serra F."/>
            <person name="Engstrom-Jakobsson H."/>
            <person name="Thorell K."/>
            <person name="Jaen-Luchoro D."/>
            <person name="Gonzales-Siles L."/>
            <person name="Karlsson R."/>
            <person name="Yazdan S."/>
            <person name="Boulund F."/>
            <person name="Johnning A."/>
            <person name="Engstrand L."/>
            <person name="Kristiansson E."/>
            <person name="Moore E."/>
        </authorList>
    </citation>
    <scope>NUCLEOTIDE SEQUENCE [LARGE SCALE GENOMIC DNA]</scope>
    <source>
        <strain evidence="2 3">CCUG 54913</strain>
    </source>
</reference>
<dbReference type="Proteomes" id="UP000189800">
    <property type="component" value="Unassembled WGS sequence"/>
</dbReference>
<keyword evidence="1" id="KW-0812">Transmembrane</keyword>
<feature type="transmembrane region" description="Helical" evidence="1">
    <location>
        <begin position="77"/>
        <end position="98"/>
    </location>
</feature>
<keyword evidence="3" id="KW-1185">Reference proteome</keyword>
<proteinExistence type="predicted"/>
<dbReference type="OrthoDB" id="6479565at2"/>
<keyword evidence="1" id="KW-0472">Membrane</keyword>
<name>A0A1T0CPA4_9GAMM</name>
<accession>A0A1T0CPA4</accession>